<protein>
    <submittedName>
        <fullName evidence="1">Uncharacterized protein</fullName>
    </submittedName>
</protein>
<sequence length="110" mass="12672">MIEPDRVAVRRGISSRRIARSAGDHDRIGHLPKRKRKLFIALPTKHIFTTYLPNTAAMSYCFFQYLPLIRRDMRGGVDLDRQSNMLVFRDTATSIRHLPVSSTRLPPAPR</sequence>
<dbReference type="Proteomes" id="UP000326857">
    <property type="component" value="Unassembled WGS sequence"/>
</dbReference>
<organism evidence="1 2">
    <name type="scientific">Sphingomonas aurantiaca</name>
    <dbReference type="NCBI Taxonomy" id="185949"/>
    <lineage>
        <taxon>Bacteria</taxon>
        <taxon>Pseudomonadati</taxon>
        <taxon>Pseudomonadota</taxon>
        <taxon>Alphaproteobacteria</taxon>
        <taxon>Sphingomonadales</taxon>
        <taxon>Sphingomonadaceae</taxon>
        <taxon>Sphingomonas</taxon>
    </lineage>
</organism>
<evidence type="ECO:0000313" key="2">
    <source>
        <dbReference type="Proteomes" id="UP000326857"/>
    </source>
</evidence>
<accession>A0A5E7YYI2</accession>
<evidence type="ECO:0000313" key="1">
    <source>
        <dbReference type="EMBL" id="VVT11458.1"/>
    </source>
</evidence>
<proteinExistence type="predicted"/>
<dbReference type="AlphaFoldDB" id="A0A5E7YYI2"/>
<dbReference type="EMBL" id="CABVLI010000036">
    <property type="protein sequence ID" value="VVT11458.1"/>
    <property type="molecule type" value="Genomic_DNA"/>
</dbReference>
<reference evidence="1 2" key="1">
    <citation type="submission" date="2019-09" db="EMBL/GenBank/DDBJ databases">
        <authorList>
            <person name="Dittami M. S."/>
        </authorList>
    </citation>
    <scope>NUCLEOTIDE SEQUENCE [LARGE SCALE GENOMIC DNA]</scope>
    <source>
        <strain evidence="1">SPHINGO391</strain>
    </source>
</reference>
<name>A0A5E7YYI2_9SPHN</name>
<gene>
    <name evidence="1" type="ORF">SPHINGO391_410061</name>
</gene>